<dbReference type="Proteomes" id="UP001250214">
    <property type="component" value="Unassembled WGS sequence"/>
</dbReference>
<accession>A0ABU2H6G8</accession>
<dbReference type="EMBL" id="JAVLVT010000005">
    <property type="protein sequence ID" value="MDS1270880.1"/>
    <property type="molecule type" value="Genomic_DNA"/>
</dbReference>
<organism evidence="2 3">
    <name type="scientific">Lipingzhangella rawalii</name>
    <dbReference type="NCBI Taxonomy" id="2055835"/>
    <lineage>
        <taxon>Bacteria</taxon>
        <taxon>Bacillati</taxon>
        <taxon>Actinomycetota</taxon>
        <taxon>Actinomycetes</taxon>
        <taxon>Streptosporangiales</taxon>
        <taxon>Nocardiopsidaceae</taxon>
        <taxon>Lipingzhangella</taxon>
    </lineage>
</organism>
<reference evidence="3" key="1">
    <citation type="submission" date="2023-07" db="EMBL/GenBank/DDBJ databases">
        <title>Novel species in the genus Lipingzhangella isolated from Sambhar Salt Lake.</title>
        <authorList>
            <person name="Jiya N."/>
            <person name="Kajale S."/>
            <person name="Sharma A."/>
        </authorList>
    </citation>
    <scope>NUCLEOTIDE SEQUENCE [LARGE SCALE GENOMIC DNA]</scope>
    <source>
        <strain evidence="3">LS1_29</strain>
    </source>
</reference>
<evidence type="ECO:0000313" key="3">
    <source>
        <dbReference type="Proteomes" id="UP001250214"/>
    </source>
</evidence>
<feature type="compositionally biased region" description="Basic and acidic residues" evidence="1">
    <location>
        <begin position="35"/>
        <end position="55"/>
    </location>
</feature>
<proteinExistence type="predicted"/>
<comment type="caution">
    <text evidence="2">The sequence shown here is derived from an EMBL/GenBank/DDBJ whole genome shotgun (WGS) entry which is preliminary data.</text>
</comment>
<gene>
    <name evidence="2" type="ORF">RIF23_11260</name>
</gene>
<feature type="compositionally biased region" description="Basic and acidic residues" evidence="1">
    <location>
        <begin position="1"/>
        <end position="13"/>
    </location>
</feature>
<protein>
    <submittedName>
        <fullName evidence="2">Uncharacterized protein</fullName>
    </submittedName>
</protein>
<name>A0ABU2H6G8_9ACTN</name>
<feature type="region of interest" description="Disordered" evidence="1">
    <location>
        <begin position="1"/>
        <end position="55"/>
    </location>
</feature>
<evidence type="ECO:0000256" key="1">
    <source>
        <dbReference type="SAM" id="MobiDB-lite"/>
    </source>
</evidence>
<evidence type="ECO:0000313" key="2">
    <source>
        <dbReference type="EMBL" id="MDS1270880.1"/>
    </source>
</evidence>
<keyword evidence="3" id="KW-1185">Reference proteome</keyword>
<sequence length="55" mass="6202">MDTRLRAVAERHQPQSRQYPVSSAARTATATTVHGRVDLRRELDQPEEEHPPGPV</sequence>